<dbReference type="PROSITE" id="PS50977">
    <property type="entry name" value="HTH_TETR_2"/>
    <property type="match status" value="1"/>
</dbReference>
<keyword evidence="1" id="KW-0678">Repressor</keyword>
<keyword evidence="4" id="KW-0804">Transcription</keyword>
<keyword evidence="3 5" id="KW-0238">DNA-binding</keyword>
<dbReference type="InterPro" id="IPR009057">
    <property type="entry name" value="Homeodomain-like_sf"/>
</dbReference>
<evidence type="ECO:0000256" key="4">
    <source>
        <dbReference type="ARBA" id="ARBA00023163"/>
    </source>
</evidence>
<dbReference type="GO" id="GO:0000976">
    <property type="term" value="F:transcription cis-regulatory region binding"/>
    <property type="evidence" value="ECO:0007669"/>
    <property type="project" value="TreeGrafter"/>
</dbReference>
<dbReference type="PANTHER" id="PTHR30055">
    <property type="entry name" value="HTH-TYPE TRANSCRIPTIONAL REGULATOR RUTR"/>
    <property type="match status" value="1"/>
</dbReference>
<dbReference type="SUPFAM" id="SSF46689">
    <property type="entry name" value="Homeodomain-like"/>
    <property type="match status" value="1"/>
</dbReference>
<dbReference type="InterPro" id="IPR039538">
    <property type="entry name" value="BetI_C"/>
</dbReference>
<dbReference type="Gene3D" id="1.10.357.10">
    <property type="entry name" value="Tetracycline Repressor, domain 2"/>
    <property type="match status" value="1"/>
</dbReference>
<dbReference type="Pfam" id="PF00440">
    <property type="entry name" value="TetR_N"/>
    <property type="match status" value="1"/>
</dbReference>
<proteinExistence type="predicted"/>
<evidence type="ECO:0000256" key="3">
    <source>
        <dbReference type="ARBA" id="ARBA00023125"/>
    </source>
</evidence>
<dbReference type="Proteomes" id="UP000429552">
    <property type="component" value="Unassembled WGS sequence"/>
</dbReference>
<dbReference type="InterPro" id="IPR036271">
    <property type="entry name" value="Tet_transcr_reg_TetR-rel_C_sf"/>
</dbReference>
<dbReference type="InterPro" id="IPR001647">
    <property type="entry name" value="HTH_TetR"/>
</dbReference>
<evidence type="ECO:0000256" key="1">
    <source>
        <dbReference type="ARBA" id="ARBA00022491"/>
    </source>
</evidence>
<evidence type="ECO:0000259" key="6">
    <source>
        <dbReference type="PROSITE" id="PS50977"/>
    </source>
</evidence>
<reference evidence="7 8" key="1">
    <citation type="submission" date="2019-12" db="EMBL/GenBank/DDBJ databases">
        <title>Whole genome shotgun sequence of Streptomyces libani subsp. libani NBRC 13452.</title>
        <authorList>
            <person name="Ichikawa N."/>
            <person name="Kimura A."/>
            <person name="Kitahashi Y."/>
            <person name="Komaki H."/>
            <person name="Tamura T."/>
        </authorList>
    </citation>
    <scope>NUCLEOTIDE SEQUENCE [LARGE SCALE GENOMIC DNA]</scope>
    <source>
        <strain evidence="7 8">NBRC 13452</strain>
    </source>
</reference>
<dbReference type="EMBL" id="BLIP01000001">
    <property type="protein sequence ID" value="GFE23645.1"/>
    <property type="molecule type" value="Genomic_DNA"/>
</dbReference>
<feature type="domain" description="HTH tetR-type" evidence="6">
    <location>
        <begin position="36"/>
        <end position="96"/>
    </location>
</feature>
<evidence type="ECO:0000256" key="5">
    <source>
        <dbReference type="PROSITE-ProRule" id="PRU00335"/>
    </source>
</evidence>
<protein>
    <recommendedName>
        <fullName evidence="6">HTH tetR-type domain-containing protein</fullName>
    </recommendedName>
</protein>
<dbReference type="SUPFAM" id="SSF48498">
    <property type="entry name" value="Tetracyclin repressor-like, C-terminal domain"/>
    <property type="match status" value="1"/>
</dbReference>
<gene>
    <name evidence="7" type="ORF">Sliba_40980</name>
</gene>
<organism evidence="7 8">
    <name type="scientific">Streptomyces nigrescens</name>
    <dbReference type="NCBI Taxonomy" id="1920"/>
    <lineage>
        <taxon>Bacteria</taxon>
        <taxon>Bacillati</taxon>
        <taxon>Actinomycetota</taxon>
        <taxon>Actinomycetes</taxon>
        <taxon>Kitasatosporales</taxon>
        <taxon>Streptomycetaceae</taxon>
        <taxon>Streptomyces</taxon>
    </lineage>
</organism>
<evidence type="ECO:0000256" key="2">
    <source>
        <dbReference type="ARBA" id="ARBA00023015"/>
    </source>
</evidence>
<keyword evidence="2" id="KW-0805">Transcription regulation</keyword>
<feature type="DNA-binding region" description="H-T-H motif" evidence="5">
    <location>
        <begin position="59"/>
        <end position="78"/>
    </location>
</feature>
<accession>A0A640TNL2</accession>
<evidence type="ECO:0000313" key="8">
    <source>
        <dbReference type="Proteomes" id="UP000429552"/>
    </source>
</evidence>
<evidence type="ECO:0000313" key="7">
    <source>
        <dbReference type="EMBL" id="GFE23645.1"/>
    </source>
</evidence>
<dbReference type="AlphaFoldDB" id="A0A640TNL2"/>
<name>A0A640TNL2_STRNI</name>
<sequence length="231" mass="25318">MKLVQRYHKEVRAEPDREADTDGRRHWHMPKHVDHEERRAQIAEALIQVAGRRGLHAVGMRDVAAEAGVSLRLVQYYFETKAKLLFYGLQHLTDRFTARVGARLRAAGPDPGPRATIEALLLASLPTDEEGRTFHLLYSSYSILSVTDDALAAQPFIDNPDAAENALTGQLEQAQASGLTGPGIDARTEAISLLAMTAAMGTSILVGQRSPESAIAVLHHHLDRIFATPET</sequence>
<dbReference type="PANTHER" id="PTHR30055:SF234">
    <property type="entry name" value="HTH-TYPE TRANSCRIPTIONAL REGULATOR BETI"/>
    <property type="match status" value="1"/>
</dbReference>
<dbReference type="GO" id="GO:0003700">
    <property type="term" value="F:DNA-binding transcription factor activity"/>
    <property type="evidence" value="ECO:0007669"/>
    <property type="project" value="TreeGrafter"/>
</dbReference>
<dbReference type="InterPro" id="IPR050109">
    <property type="entry name" value="HTH-type_TetR-like_transc_reg"/>
</dbReference>
<comment type="caution">
    <text evidence="7">The sequence shown here is derived from an EMBL/GenBank/DDBJ whole genome shotgun (WGS) entry which is preliminary data.</text>
</comment>
<dbReference type="Pfam" id="PF13977">
    <property type="entry name" value="TetR_C_6"/>
    <property type="match status" value="1"/>
</dbReference>